<proteinExistence type="predicted"/>
<sequence length="332" mass="36502">MSGTNSGAEKAEIRPPLCPSNQRQGYRHFDPSASSSTSTNTNSHQKSEQEDTDLARSSTSSAQRPRVFTFQERMSKESPLPRSLPPPPPPPHDYDDTPAQLPHLHLDDEKDDNDHKLPPIPTPSPPPPPPPSKRTFYQNALDSKNSTSTPAFIEAFMARHPRISRHRRRFAALIFTIVTLLLLLIALLSVLLSRKGDDLGDGLDDYGDDTTVTDEELARHNRGKKRPPINHNPSVKISTGDFVMGACEFPYINSVHDMIAALNKPDFGSFPRAMNSPACGQCIRVMGPNGTVDVQIVDMCPGCKSGDVDLSPGAFSKIAHLDKGRIPISWQM</sequence>
<feature type="transmembrane region" description="Helical" evidence="3">
    <location>
        <begin position="170"/>
        <end position="192"/>
    </location>
</feature>
<feature type="compositionally biased region" description="Low complexity" evidence="2">
    <location>
        <begin position="32"/>
        <end position="43"/>
    </location>
</feature>
<dbReference type="SUPFAM" id="SSF50685">
    <property type="entry name" value="Barwin-like endoglucanases"/>
    <property type="match status" value="1"/>
</dbReference>
<keyword evidence="3" id="KW-0812">Transmembrane</keyword>
<evidence type="ECO:0000256" key="1">
    <source>
        <dbReference type="ARBA" id="ARBA00022729"/>
    </source>
</evidence>
<keyword evidence="6" id="KW-1185">Reference proteome</keyword>
<comment type="caution">
    <text evidence="5">The sequence shown here is derived from an EMBL/GenBank/DDBJ whole genome shotgun (WGS) entry which is preliminary data.</text>
</comment>
<name>A0A9P5SHT3_9FUNG</name>
<evidence type="ECO:0000256" key="2">
    <source>
        <dbReference type="SAM" id="MobiDB-lite"/>
    </source>
</evidence>
<feature type="compositionally biased region" description="Pro residues" evidence="2">
    <location>
        <begin position="118"/>
        <end position="132"/>
    </location>
</feature>
<reference evidence="5" key="1">
    <citation type="journal article" date="2020" name="Fungal Divers.">
        <title>Resolving the Mortierellaceae phylogeny through synthesis of multi-gene phylogenetics and phylogenomics.</title>
        <authorList>
            <person name="Vandepol N."/>
            <person name="Liber J."/>
            <person name="Desiro A."/>
            <person name="Na H."/>
            <person name="Kennedy M."/>
            <person name="Barry K."/>
            <person name="Grigoriev I.V."/>
            <person name="Miller A.N."/>
            <person name="O'Donnell K."/>
            <person name="Stajich J.E."/>
            <person name="Bonito G."/>
        </authorList>
    </citation>
    <scope>NUCLEOTIDE SEQUENCE</scope>
    <source>
        <strain evidence="5">NVP1</strain>
    </source>
</reference>
<feature type="domain" description="RlpA-like protein double-psi beta-barrel" evidence="4">
    <location>
        <begin position="280"/>
        <end position="329"/>
    </location>
</feature>
<evidence type="ECO:0000313" key="6">
    <source>
        <dbReference type="Proteomes" id="UP000696485"/>
    </source>
</evidence>
<dbReference type="InterPro" id="IPR009009">
    <property type="entry name" value="RlpA-like_DPBB"/>
</dbReference>
<keyword evidence="3" id="KW-1133">Transmembrane helix</keyword>
<dbReference type="PANTHER" id="PTHR31836:SF21">
    <property type="entry name" value="EXPANSIN-LIKE PROTEIN 7"/>
    <property type="match status" value="1"/>
</dbReference>
<dbReference type="Gene3D" id="2.40.40.10">
    <property type="entry name" value="RlpA-like domain"/>
    <property type="match status" value="1"/>
</dbReference>
<protein>
    <recommendedName>
        <fullName evidence="4">RlpA-like protein double-psi beta-barrel domain-containing protein</fullName>
    </recommendedName>
</protein>
<dbReference type="InterPro" id="IPR051477">
    <property type="entry name" value="Expansin_CellWall"/>
</dbReference>
<evidence type="ECO:0000256" key="3">
    <source>
        <dbReference type="SAM" id="Phobius"/>
    </source>
</evidence>
<evidence type="ECO:0000313" key="5">
    <source>
        <dbReference type="EMBL" id="KAF9329480.1"/>
    </source>
</evidence>
<accession>A0A9P5SHT3</accession>
<evidence type="ECO:0000259" key="4">
    <source>
        <dbReference type="Pfam" id="PF03330"/>
    </source>
</evidence>
<keyword evidence="3" id="KW-0472">Membrane</keyword>
<dbReference type="AlphaFoldDB" id="A0A9P5SHT3"/>
<dbReference type="CDD" id="cd22272">
    <property type="entry name" value="DPBB_EXLX1-like"/>
    <property type="match status" value="1"/>
</dbReference>
<feature type="compositionally biased region" description="Basic and acidic residues" evidence="2">
    <location>
        <begin position="104"/>
        <end position="117"/>
    </location>
</feature>
<feature type="compositionally biased region" description="Pro residues" evidence="2">
    <location>
        <begin position="82"/>
        <end position="91"/>
    </location>
</feature>
<gene>
    <name evidence="5" type="ORF">BG006_007450</name>
</gene>
<dbReference type="InterPro" id="IPR036908">
    <property type="entry name" value="RlpA-like_sf"/>
</dbReference>
<dbReference type="EMBL" id="JAAAUY010000471">
    <property type="protein sequence ID" value="KAF9329480.1"/>
    <property type="molecule type" value="Genomic_DNA"/>
</dbReference>
<dbReference type="PANTHER" id="PTHR31836">
    <property type="match status" value="1"/>
</dbReference>
<feature type="region of interest" description="Disordered" evidence="2">
    <location>
        <begin position="1"/>
        <end position="137"/>
    </location>
</feature>
<dbReference type="Pfam" id="PF03330">
    <property type="entry name" value="DPBB_1"/>
    <property type="match status" value="1"/>
</dbReference>
<organism evidence="5 6">
    <name type="scientific">Podila minutissima</name>
    <dbReference type="NCBI Taxonomy" id="64525"/>
    <lineage>
        <taxon>Eukaryota</taxon>
        <taxon>Fungi</taxon>
        <taxon>Fungi incertae sedis</taxon>
        <taxon>Mucoromycota</taxon>
        <taxon>Mortierellomycotina</taxon>
        <taxon>Mortierellomycetes</taxon>
        <taxon>Mortierellales</taxon>
        <taxon>Mortierellaceae</taxon>
        <taxon>Podila</taxon>
    </lineage>
</organism>
<dbReference type="Proteomes" id="UP000696485">
    <property type="component" value="Unassembled WGS sequence"/>
</dbReference>
<keyword evidence="1" id="KW-0732">Signal</keyword>